<dbReference type="AlphaFoldDB" id="X1JPR5"/>
<proteinExistence type="predicted"/>
<accession>X1JPR5</accession>
<organism evidence="1">
    <name type="scientific">marine sediment metagenome</name>
    <dbReference type="NCBI Taxonomy" id="412755"/>
    <lineage>
        <taxon>unclassified sequences</taxon>
        <taxon>metagenomes</taxon>
        <taxon>ecological metagenomes</taxon>
    </lineage>
</organism>
<name>X1JPR5_9ZZZZ</name>
<feature type="non-terminal residue" evidence="1">
    <location>
        <position position="92"/>
    </location>
</feature>
<comment type="caution">
    <text evidence="1">The sequence shown here is derived from an EMBL/GenBank/DDBJ whole genome shotgun (WGS) entry which is preliminary data.</text>
</comment>
<evidence type="ECO:0000313" key="1">
    <source>
        <dbReference type="EMBL" id="GAH83430.1"/>
    </source>
</evidence>
<sequence>MQINNTLNEELTSPYTYFKEDLDKFPFILIIGKYDHLLGPRALYSSISLREEKFIRNLLRDALNTKNQFVILDFNLFYSQVYKIEVEDPTAR</sequence>
<protein>
    <submittedName>
        <fullName evidence="1">Uncharacterized protein</fullName>
    </submittedName>
</protein>
<reference evidence="1" key="1">
    <citation type="journal article" date="2014" name="Front. Microbiol.">
        <title>High frequency of phylogenetically diverse reductive dehalogenase-homologous genes in deep subseafloor sedimentary metagenomes.</title>
        <authorList>
            <person name="Kawai M."/>
            <person name="Futagami T."/>
            <person name="Toyoda A."/>
            <person name="Takaki Y."/>
            <person name="Nishi S."/>
            <person name="Hori S."/>
            <person name="Arai W."/>
            <person name="Tsubouchi T."/>
            <person name="Morono Y."/>
            <person name="Uchiyama I."/>
            <person name="Ito T."/>
            <person name="Fujiyama A."/>
            <person name="Inagaki F."/>
            <person name="Takami H."/>
        </authorList>
    </citation>
    <scope>NUCLEOTIDE SEQUENCE</scope>
    <source>
        <strain evidence="1">Expedition CK06-06</strain>
    </source>
</reference>
<dbReference type="EMBL" id="BARU01042306">
    <property type="protein sequence ID" value="GAH83430.1"/>
    <property type="molecule type" value="Genomic_DNA"/>
</dbReference>
<gene>
    <name evidence="1" type="ORF">S03H2_65032</name>
</gene>